<evidence type="ECO:0000256" key="4">
    <source>
        <dbReference type="ARBA" id="ARBA00023136"/>
    </source>
</evidence>
<evidence type="ECO:0000313" key="7">
    <source>
        <dbReference type="EMBL" id="CUV18088.1"/>
    </source>
</evidence>
<dbReference type="GO" id="GO:0004252">
    <property type="term" value="F:serine-type endopeptidase activity"/>
    <property type="evidence" value="ECO:0007669"/>
    <property type="project" value="InterPro"/>
</dbReference>
<dbReference type="InterPro" id="IPR022764">
    <property type="entry name" value="Peptidase_S54_rhomboid_dom"/>
</dbReference>
<keyword evidence="2 5" id="KW-0812">Transmembrane</keyword>
<organism evidence="7">
    <name type="scientific">Ralstonia solanacearum</name>
    <name type="common">Pseudomonas solanacearum</name>
    <dbReference type="NCBI Taxonomy" id="305"/>
    <lineage>
        <taxon>Bacteria</taxon>
        <taxon>Pseudomonadati</taxon>
        <taxon>Pseudomonadota</taxon>
        <taxon>Betaproteobacteria</taxon>
        <taxon>Burkholderiales</taxon>
        <taxon>Burkholderiaceae</taxon>
        <taxon>Ralstonia</taxon>
        <taxon>Ralstonia solanacearum species complex</taxon>
    </lineage>
</organism>
<feature type="transmembrane region" description="Helical" evidence="5">
    <location>
        <begin position="138"/>
        <end position="158"/>
    </location>
</feature>
<dbReference type="PANTHER" id="PTHR43731:SF26">
    <property type="entry name" value="RHOMBOID-LIKE PROTEIN 10, CHLOROPLASTIC"/>
    <property type="match status" value="1"/>
</dbReference>
<gene>
    <name evidence="7" type="ORF">PSS4_v1_440061</name>
</gene>
<feature type="transmembrane region" description="Helical" evidence="5">
    <location>
        <begin position="76"/>
        <end position="100"/>
    </location>
</feature>
<feature type="domain" description="Peptidase S54 rhomboid" evidence="6">
    <location>
        <begin position="73"/>
        <end position="215"/>
    </location>
</feature>
<evidence type="ECO:0000256" key="1">
    <source>
        <dbReference type="ARBA" id="ARBA00004141"/>
    </source>
</evidence>
<feature type="transmembrane region" description="Helical" evidence="5">
    <location>
        <begin position="165"/>
        <end position="185"/>
    </location>
</feature>
<sequence>MHAGTRAAPGRANQVAGLYLVEKQVGAAMISSLILANVIVFVAELFAGDALLRSFALWPPGAAGIGADGGFSPWQLLTYAFLHASVPHLVFNMFGMFMFGRDVERALGRVRTGVLYLASVLSAAFTQMAVMGLSTLPAGPIVGASGGVFGLLLAYAVLFPRRMILLLIPPIPMPAWLFATVYALVELTLGISGSHSGIAHFAHLGGMAGSGVLLWRWLRGRAGGR</sequence>
<accession>A0A0S4U762</accession>
<feature type="transmembrane region" description="Helical" evidence="5">
    <location>
        <begin position="197"/>
        <end position="218"/>
    </location>
</feature>
<dbReference type="InterPro" id="IPR035952">
    <property type="entry name" value="Rhomboid-like_sf"/>
</dbReference>
<feature type="transmembrane region" description="Helical" evidence="5">
    <location>
        <begin position="112"/>
        <end position="132"/>
    </location>
</feature>
<dbReference type="SUPFAM" id="SSF144091">
    <property type="entry name" value="Rhomboid-like"/>
    <property type="match status" value="1"/>
</dbReference>
<keyword evidence="3 5" id="KW-1133">Transmembrane helix</keyword>
<comment type="subcellular location">
    <subcellularLocation>
        <location evidence="1">Membrane</location>
        <topology evidence="1">Multi-pass membrane protein</topology>
    </subcellularLocation>
</comment>
<proteinExistence type="predicted"/>
<dbReference type="GO" id="GO:0016020">
    <property type="term" value="C:membrane"/>
    <property type="evidence" value="ECO:0007669"/>
    <property type="project" value="UniProtKB-SubCell"/>
</dbReference>
<dbReference type="InterPro" id="IPR050925">
    <property type="entry name" value="Rhomboid_protease_S54"/>
</dbReference>
<evidence type="ECO:0000256" key="5">
    <source>
        <dbReference type="SAM" id="Phobius"/>
    </source>
</evidence>
<dbReference type="Gene3D" id="1.20.1540.10">
    <property type="entry name" value="Rhomboid-like"/>
    <property type="match status" value="1"/>
</dbReference>
<dbReference type="PANTHER" id="PTHR43731">
    <property type="entry name" value="RHOMBOID PROTEASE"/>
    <property type="match status" value="1"/>
</dbReference>
<protein>
    <submittedName>
        <fullName evidence="7">Integral membrane protein (Rhomboid family)</fullName>
    </submittedName>
</protein>
<name>A0A0S4U762_RALSL</name>
<evidence type="ECO:0000256" key="3">
    <source>
        <dbReference type="ARBA" id="ARBA00022989"/>
    </source>
</evidence>
<evidence type="ECO:0000256" key="2">
    <source>
        <dbReference type="ARBA" id="ARBA00022692"/>
    </source>
</evidence>
<dbReference type="Pfam" id="PF01694">
    <property type="entry name" value="Rhomboid"/>
    <property type="match status" value="1"/>
</dbReference>
<dbReference type="EMBL" id="LN899821">
    <property type="protein sequence ID" value="CUV18088.1"/>
    <property type="molecule type" value="Genomic_DNA"/>
</dbReference>
<evidence type="ECO:0000259" key="6">
    <source>
        <dbReference type="Pfam" id="PF01694"/>
    </source>
</evidence>
<feature type="transmembrane region" description="Helical" evidence="5">
    <location>
        <begin position="33"/>
        <end position="56"/>
    </location>
</feature>
<keyword evidence="4 5" id="KW-0472">Membrane</keyword>
<dbReference type="AlphaFoldDB" id="A0A0S4U762"/>
<reference evidence="7" key="1">
    <citation type="submission" date="2015-10" db="EMBL/GenBank/DDBJ databases">
        <authorList>
            <person name="Gilbert D.G."/>
        </authorList>
    </citation>
    <scope>NUCLEOTIDE SEQUENCE</scope>
    <source>
        <strain evidence="7">Phyl III-seqv23</strain>
    </source>
</reference>